<feature type="transmembrane region" description="Helical" evidence="6">
    <location>
        <begin position="29"/>
        <end position="54"/>
    </location>
</feature>
<organism evidence="9 10">
    <name type="scientific">Spirosoma arboris</name>
    <dbReference type="NCBI Taxonomy" id="2682092"/>
    <lineage>
        <taxon>Bacteria</taxon>
        <taxon>Pseudomonadati</taxon>
        <taxon>Bacteroidota</taxon>
        <taxon>Cytophagia</taxon>
        <taxon>Cytophagales</taxon>
        <taxon>Cytophagaceae</taxon>
        <taxon>Spirosoma</taxon>
    </lineage>
</organism>
<dbReference type="GO" id="GO:0003954">
    <property type="term" value="F:NADH dehydrogenase activity"/>
    <property type="evidence" value="ECO:0007669"/>
    <property type="project" value="TreeGrafter"/>
</dbReference>
<evidence type="ECO:0000256" key="5">
    <source>
        <dbReference type="RuleBase" id="RU000320"/>
    </source>
</evidence>
<comment type="caution">
    <text evidence="9">The sequence shown here is derived from an EMBL/GenBank/DDBJ whole genome shotgun (WGS) entry which is preliminary data.</text>
</comment>
<accession>A0A7K1SJV4</accession>
<reference evidence="9 10" key="1">
    <citation type="submission" date="2019-12" db="EMBL/GenBank/DDBJ databases">
        <title>Spirosoma sp. HMF4905 genome sequencing and assembly.</title>
        <authorList>
            <person name="Kang H."/>
            <person name="Cha I."/>
            <person name="Kim H."/>
            <person name="Joh K."/>
        </authorList>
    </citation>
    <scope>NUCLEOTIDE SEQUENCE [LARGE SCALE GENOMIC DNA]</scope>
    <source>
        <strain evidence="9 10">HMF4905</strain>
    </source>
</reference>
<feature type="transmembrane region" description="Helical" evidence="6">
    <location>
        <begin position="116"/>
        <end position="134"/>
    </location>
</feature>
<dbReference type="InterPro" id="IPR001750">
    <property type="entry name" value="ND/Mrp_TM"/>
</dbReference>
<feature type="transmembrane region" description="Helical" evidence="6">
    <location>
        <begin position="311"/>
        <end position="336"/>
    </location>
</feature>
<keyword evidence="4 6" id="KW-0472">Membrane</keyword>
<feature type="transmembrane region" description="Helical" evidence="6">
    <location>
        <begin position="544"/>
        <end position="561"/>
    </location>
</feature>
<feature type="domain" description="NADH:quinone oxidoreductase/Mrp antiporter transmembrane" evidence="7">
    <location>
        <begin position="133"/>
        <end position="355"/>
    </location>
</feature>
<feature type="transmembrane region" description="Helical" evidence="6">
    <location>
        <begin position="445"/>
        <end position="466"/>
    </location>
</feature>
<dbReference type="InterPro" id="IPR001516">
    <property type="entry name" value="Proton_antipo_N"/>
</dbReference>
<gene>
    <name evidence="9" type="ORF">GO755_27770</name>
</gene>
<dbReference type="AlphaFoldDB" id="A0A7K1SJV4"/>
<evidence type="ECO:0000256" key="2">
    <source>
        <dbReference type="ARBA" id="ARBA00022692"/>
    </source>
</evidence>
<dbReference type="Pfam" id="PF00361">
    <property type="entry name" value="Proton_antipo_M"/>
    <property type="match status" value="1"/>
</dbReference>
<feature type="transmembrane region" description="Helical" evidence="6">
    <location>
        <begin position="216"/>
        <end position="234"/>
    </location>
</feature>
<evidence type="ECO:0000256" key="1">
    <source>
        <dbReference type="ARBA" id="ARBA00004127"/>
    </source>
</evidence>
<evidence type="ECO:0000256" key="3">
    <source>
        <dbReference type="ARBA" id="ARBA00022989"/>
    </source>
</evidence>
<feature type="transmembrane region" description="Helical" evidence="6">
    <location>
        <begin position="581"/>
        <end position="601"/>
    </location>
</feature>
<feature type="transmembrane region" description="Helical" evidence="6">
    <location>
        <begin position="6"/>
        <end position="22"/>
    </location>
</feature>
<comment type="subcellular location">
    <subcellularLocation>
        <location evidence="1">Endomembrane system</location>
        <topology evidence="1">Multi-pass membrane protein</topology>
    </subcellularLocation>
    <subcellularLocation>
        <location evidence="5">Membrane</location>
        <topology evidence="5">Multi-pass membrane protein</topology>
    </subcellularLocation>
</comment>
<dbReference type="RefSeq" id="WP_157588582.1">
    <property type="nucleotide sequence ID" value="NZ_WPIN01000013.1"/>
</dbReference>
<name>A0A7K1SJV4_9BACT</name>
<dbReference type="EMBL" id="WPIN01000013">
    <property type="protein sequence ID" value="MVM33866.1"/>
    <property type="molecule type" value="Genomic_DNA"/>
</dbReference>
<evidence type="ECO:0000313" key="10">
    <source>
        <dbReference type="Proteomes" id="UP000436006"/>
    </source>
</evidence>
<feature type="transmembrane region" description="Helical" evidence="6">
    <location>
        <begin position="140"/>
        <end position="159"/>
    </location>
</feature>
<dbReference type="PANTHER" id="PTHR42829">
    <property type="entry name" value="NADH-UBIQUINONE OXIDOREDUCTASE CHAIN 5"/>
    <property type="match status" value="1"/>
</dbReference>
<evidence type="ECO:0008006" key="11">
    <source>
        <dbReference type="Google" id="ProtNLM"/>
    </source>
</evidence>
<dbReference type="InterPro" id="IPR003945">
    <property type="entry name" value="NU5C-like"/>
</dbReference>
<sequence length="620" mass="69388">MEQLLPLLIIIPLVGLFIGVWINPSNESAIAWTAMTTVGLHLLFMVGFVAYWVFHQQPSLTLTSLELVATNDYRFGLDFYVDRLTAVYLLVGALLVLLVVIYSRYYLHRERGYKRFFLTTLFFYLGYVLIVVAGNLETMFIGWEVIGLSSFLLIAFYRGRYLPVQNALKVFSVYRLADVGLLLAMWMSHHLWHETITFAQMTNYERVHTQLQTHSGLDVVVGGMILLAAITKSAQFPFSAWLPRAIEGPTPSSAIFYGSLSVHIGVFLLLRTAPLWEQQPAIRLLMGGIGLLTSLMATGIAHVQASIKSQIAYACIAQIGIMFLEIALGFPTLALIHFAGHAFLRTYQLLVSPSIVSYLIRGQVYNPVPMTSTSMWPRRLRDTWYVWSLQEWNLNTLLYQLPQRGINWLGQHLSVLSPNRVMGLGLPLYGIGLLGAYHQEIIPSQLKHCLAIFFALIGLLFVLRSFTKRKNGWLSWLLVVMNPFWVALAVAYNEAFSVGQVQLYLSGVAMAGLVGAGCLRWLLSTEGRLPLSPYSGYAYPYPKLAFGFLLCCLGVAGFPITPTFVGEDVLFSHIHPHQATLASLVAMSFILNGLSTIRLYARIFLGPWPDTPYGTAHRSS</sequence>
<dbReference type="Proteomes" id="UP000436006">
    <property type="component" value="Unassembled WGS sequence"/>
</dbReference>
<feature type="domain" description="NADH-Ubiquinone oxidoreductase (complex I) chain 5 N-terminal" evidence="8">
    <location>
        <begin position="69"/>
        <end position="117"/>
    </location>
</feature>
<keyword evidence="3 6" id="KW-1133">Transmembrane helix</keyword>
<protein>
    <recommendedName>
        <fullName evidence="11">NADH-quinone oxidoreductase subunit L</fullName>
    </recommendedName>
</protein>
<dbReference type="PRINTS" id="PR01434">
    <property type="entry name" value="NADHDHGNASE5"/>
</dbReference>
<evidence type="ECO:0000313" key="9">
    <source>
        <dbReference type="EMBL" id="MVM33866.1"/>
    </source>
</evidence>
<feature type="transmembrane region" description="Helical" evidence="6">
    <location>
        <begin position="86"/>
        <end position="107"/>
    </location>
</feature>
<dbReference type="GO" id="GO:0008137">
    <property type="term" value="F:NADH dehydrogenase (ubiquinone) activity"/>
    <property type="evidence" value="ECO:0007669"/>
    <property type="project" value="InterPro"/>
</dbReference>
<dbReference type="GO" id="GO:0012505">
    <property type="term" value="C:endomembrane system"/>
    <property type="evidence" value="ECO:0007669"/>
    <property type="project" value="UniProtKB-SubCell"/>
</dbReference>
<dbReference type="Pfam" id="PF00662">
    <property type="entry name" value="Proton_antipo_N"/>
    <property type="match status" value="1"/>
</dbReference>
<feature type="transmembrane region" description="Helical" evidence="6">
    <location>
        <begin position="473"/>
        <end position="492"/>
    </location>
</feature>
<feature type="transmembrane region" description="Helical" evidence="6">
    <location>
        <begin position="284"/>
        <end position="305"/>
    </location>
</feature>
<evidence type="ECO:0000259" key="7">
    <source>
        <dbReference type="Pfam" id="PF00361"/>
    </source>
</evidence>
<dbReference type="GO" id="GO:0016020">
    <property type="term" value="C:membrane"/>
    <property type="evidence" value="ECO:0007669"/>
    <property type="project" value="UniProtKB-SubCell"/>
</dbReference>
<keyword evidence="2 5" id="KW-0812">Transmembrane</keyword>
<evidence type="ECO:0000256" key="4">
    <source>
        <dbReference type="ARBA" id="ARBA00023136"/>
    </source>
</evidence>
<keyword evidence="10" id="KW-1185">Reference proteome</keyword>
<feature type="transmembrane region" description="Helical" evidence="6">
    <location>
        <begin position="254"/>
        <end position="272"/>
    </location>
</feature>
<dbReference type="GO" id="GO:0042773">
    <property type="term" value="P:ATP synthesis coupled electron transport"/>
    <property type="evidence" value="ECO:0007669"/>
    <property type="project" value="InterPro"/>
</dbReference>
<evidence type="ECO:0000256" key="6">
    <source>
        <dbReference type="SAM" id="Phobius"/>
    </source>
</evidence>
<proteinExistence type="predicted"/>
<evidence type="ECO:0000259" key="8">
    <source>
        <dbReference type="Pfam" id="PF00662"/>
    </source>
</evidence>
<dbReference type="GO" id="GO:0015990">
    <property type="term" value="P:electron transport coupled proton transport"/>
    <property type="evidence" value="ECO:0007669"/>
    <property type="project" value="TreeGrafter"/>
</dbReference>
<dbReference type="PANTHER" id="PTHR42829:SF2">
    <property type="entry name" value="NADH-UBIQUINONE OXIDOREDUCTASE CHAIN 5"/>
    <property type="match status" value="1"/>
</dbReference>
<feature type="transmembrane region" description="Helical" evidence="6">
    <location>
        <begin position="504"/>
        <end position="523"/>
    </location>
</feature>